<accession>A0A540WI50</accession>
<keyword evidence="1" id="KW-0732">Signal</keyword>
<dbReference type="OrthoDB" id="5511154at2"/>
<dbReference type="InterPro" id="IPR013783">
    <property type="entry name" value="Ig-like_fold"/>
</dbReference>
<feature type="chain" id="PRO_5022233938" evidence="1">
    <location>
        <begin position="33"/>
        <end position="314"/>
    </location>
</feature>
<dbReference type="EMBL" id="VIFM01000473">
    <property type="protein sequence ID" value="TQF08705.1"/>
    <property type="molecule type" value="Genomic_DNA"/>
</dbReference>
<dbReference type="Proteomes" id="UP000315369">
    <property type="component" value="Unassembled WGS sequence"/>
</dbReference>
<name>A0A540WI50_9BACT</name>
<evidence type="ECO:0000313" key="3">
    <source>
        <dbReference type="Proteomes" id="UP000315369"/>
    </source>
</evidence>
<dbReference type="Pfam" id="PF09544">
    <property type="entry name" value="DUF2381"/>
    <property type="match status" value="1"/>
</dbReference>
<dbReference type="Gene3D" id="2.60.40.10">
    <property type="entry name" value="Immunoglobulins"/>
    <property type="match status" value="1"/>
</dbReference>
<sequence>MPFGGLPRVFLSLARLALPLVFLMGLSATAQAQDALRGREMKRRRVSLTVATADKPVELHVAPDYLTALEFDSPIDRAAVALGDSGSRLALFEVTARSILLKPAMDLGPGRGVELTVPFADGSAPARVVFSLVTHPSDVDAQVMVSRLPRTAEAIQAELDEVRAACSAKDAELEALRARTVASGPAGMIFAGLLDVKGVQGALVDFAATPGAMGLATEEVLAYWSESWAALAVRVRNTGSQPWTPAEARLSGVASGERINVLAVRMREPRVEPGKSALVVVETRAPSWPEGAVLRLELRDSDGGRRLLIPRISF</sequence>
<proteinExistence type="predicted"/>
<evidence type="ECO:0000313" key="2">
    <source>
        <dbReference type="EMBL" id="TQF08705.1"/>
    </source>
</evidence>
<gene>
    <name evidence="2" type="ORF">FJV41_48475</name>
</gene>
<reference evidence="2 3" key="1">
    <citation type="submission" date="2019-06" db="EMBL/GenBank/DDBJ databases">
        <authorList>
            <person name="Livingstone P."/>
            <person name="Whitworth D."/>
        </authorList>
    </citation>
    <scope>NUCLEOTIDE SEQUENCE [LARGE SCALE GENOMIC DNA]</scope>
    <source>
        <strain evidence="2 3">AM401</strain>
    </source>
</reference>
<dbReference type="AlphaFoldDB" id="A0A540WI50"/>
<organism evidence="2 3">
    <name type="scientific">Myxococcus llanfairpwllgwyngyllgogerychwyrndrobwllllantysiliogogogochensis</name>
    <dbReference type="NCBI Taxonomy" id="2590453"/>
    <lineage>
        <taxon>Bacteria</taxon>
        <taxon>Pseudomonadati</taxon>
        <taxon>Myxococcota</taxon>
        <taxon>Myxococcia</taxon>
        <taxon>Myxococcales</taxon>
        <taxon>Cystobacterineae</taxon>
        <taxon>Myxococcaceae</taxon>
        <taxon>Myxococcus</taxon>
    </lineage>
</organism>
<feature type="signal peptide" evidence="1">
    <location>
        <begin position="1"/>
        <end position="32"/>
    </location>
</feature>
<keyword evidence="3" id="KW-1185">Reference proteome</keyword>
<protein>
    <submittedName>
        <fullName evidence="2">DUF2381 family protein</fullName>
    </submittedName>
</protein>
<comment type="caution">
    <text evidence="2">The sequence shown here is derived from an EMBL/GenBank/DDBJ whole genome shotgun (WGS) entry which is preliminary data.</text>
</comment>
<dbReference type="InterPro" id="IPR011754">
    <property type="entry name" value="Mxa_paralog_2268"/>
</dbReference>
<evidence type="ECO:0000256" key="1">
    <source>
        <dbReference type="SAM" id="SignalP"/>
    </source>
</evidence>
<dbReference type="NCBIfam" id="TIGR02268">
    <property type="entry name" value="Myxococcus xanthus paralogous family TIGR02268"/>
    <property type="match status" value="1"/>
</dbReference>